<dbReference type="EMBL" id="REGN01010203">
    <property type="protein sequence ID" value="RMZ99509.1"/>
    <property type="molecule type" value="Genomic_DNA"/>
</dbReference>
<keyword evidence="2" id="KW-1185">Reference proteome</keyword>
<dbReference type="AlphaFoldDB" id="A0A3M7PKB2"/>
<evidence type="ECO:0000313" key="1">
    <source>
        <dbReference type="EMBL" id="RMZ99509.1"/>
    </source>
</evidence>
<organism evidence="1 2">
    <name type="scientific">Brachionus plicatilis</name>
    <name type="common">Marine rotifer</name>
    <name type="synonym">Brachionus muelleri</name>
    <dbReference type="NCBI Taxonomy" id="10195"/>
    <lineage>
        <taxon>Eukaryota</taxon>
        <taxon>Metazoa</taxon>
        <taxon>Spiralia</taxon>
        <taxon>Gnathifera</taxon>
        <taxon>Rotifera</taxon>
        <taxon>Eurotatoria</taxon>
        <taxon>Monogononta</taxon>
        <taxon>Pseudotrocha</taxon>
        <taxon>Ploima</taxon>
        <taxon>Brachionidae</taxon>
        <taxon>Brachionus</taxon>
    </lineage>
</organism>
<reference evidence="1 2" key="1">
    <citation type="journal article" date="2018" name="Sci. Rep.">
        <title>Genomic signatures of local adaptation to the degree of environmental predictability in rotifers.</title>
        <authorList>
            <person name="Franch-Gras L."/>
            <person name="Hahn C."/>
            <person name="Garcia-Roger E.M."/>
            <person name="Carmona M.J."/>
            <person name="Serra M."/>
            <person name="Gomez A."/>
        </authorList>
    </citation>
    <scope>NUCLEOTIDE SEQUENCE [LARGE SCALE GENOMIC DNA]</scope>
    <source>
        <strain evidence="1">HYR1</strain>
    </source>
</reference>
<gene>
    <name evidence="1" type="ORF">BpHYR1_045439</name>
</gene>
<evidence type="ECO:0000313" key="2">
    <source>
        <dbReference type="Proteomes" id="UP000276133"/>
    </source>
</evidence>
<dbReference type="Proteomes" id="UP000276133">
    <property type="component" value="Unassembled WGS sequence"/>
</dbReference>
<name>A0A3M7PKB2_BRAPC</name>
<accession>A0A3M7PKB2</accession>
<protein>
    <submittedName>
        <fullName evidence="1">Uncharacterized protein</fullName>
    </submittedName>
</protein>
<sequence>MIISLYYIPLKTTILKSQSRITYFFKNTSNYIFIYLFSYRDKGFFNKLAFTHHVKRLGPLKKIAKK</sequence>
<proteinExistence type="predicted"/>
<comment type="caution">
    <text evidence="1">The sequence shown here is derived from an EMBL/GenBank/DDBJ whole genome shotgun (WGS) entry which is preliminary data.</text>
</comment>